<dbReference type="EMBL" id="JAPUFD010000023">
    <property type="protein sequence ID" value="MDI1493173.1"/>
    <property type="molecule type" value="Genomic_DNA"/>
</dbReference>
<feature type="compositionally biased region" description="Low complexity" evidence="1">
    <location>
        <begin position="44"/>
        <end position="60"/>
    </location>
</feature>
<organism evidence="3 4">
    <name type="scientific">Ramalina farinacea</name>
    <dbReference type="NCBI Taxonomy" id="258253"/>
    <lineage>
        <taxon>Eukaryota</taxon>
        <taxon>Fungi</taxon>
        <taxon>Dikarya</taxon>
        <taxon>Ascomycota</taxon>
        <taxon>Pezizomycotina</taxon>
        <taxon>Lecanoromycetes</taxon>
        <taxon>OSLEUM clade</taxon>
        <taxon>Lecanoromycetidae</taxon>
        <taxon>Lecanorales</taxon>
        <taxon>Lecanorineae</taxon>
        <taxon>Ramalinaceae</taxon>
        <taxon>Ramalina</taxon>
    </lineage>
</organism>
<feature type="region of interest" description="Disordered" evidence="1">
    <location>
        <begin position="36"/>
        <end position="99"/>
    </location>
</feature>
<feature type="chain" id="PRO_5041252813" evidence="2">
    <location>
        <begin position="23"/>
        <end position="99"/>
    </location>
</feature>
<dbReference type="AlphaFoldDB" id="A0AA43TYY5"/>
<keyword evidence="4" id="KW-1185">Reference proteome</keyword>
<evidence type="ECO:0000256" key="1">
    <source>
        <dbReference type="SAM" id="MobiDB-lite"/>
    </source>
</evidence>
<accession>A0AA43TYY5</accession>
<evidence type="ECO:0000313" key="3">
    <source>
        <dbReference type="EMBL" id="MDI1493173.1"/>
    </source>
</evidence>
<feature type="signal peptide" evidence="2">
    <location>
        <begin position="1"/>
        <end position="22"/>
    </location>
</feature>
<keyword evidence="2" id="KW-0732">Signal</keyword>
<feature type="compositionally biased region" description="Polar residues" evidence="1">
    <location>
        <begin position="73"/>
        <end position="84"/>
    </location>
</feature>
<name>A0AA43TYY5_9LECA</name>
<proteinExistence type="predicted"/>
<dbReference type="Proteomes" id="UP001161017">
    <property type="component" value="Unassembled WGS sequence"/>
</dbReference>
<gene>
    <name evidence="3" type="ORF">OHK93_004961</name>
</gene>
<reference evidence="3" key="1">
    <citation type="journal article" date="2023" name="Genome Biol. Evol.">
        <title>First Whole Genome Sequence and Flow Cytometry Genome Size Data for the Lichen-Forming Fungus Ramalina farinacea (Ascomycota).</title>
        <authorList>
            <person name="Llewellyn T."/>
            <person name="Mian S."/>
            <person name="Hill R."/>
            <person name="Leitch I.J."/>
            <person name="Gaya E."/>
        </authorList>
    </citation>
    <scope>NUCLEOTIDE SEQUENCE</scope>
    <source>
        <strain evidence="3">LIQ254RAFAR</strain>
    </source>
</reference>
<comment type="caution">
    <text evidence="3">The sequence shown here is derived from an EMBL/GenBank/DDBJ whole genome shotgun (WGS) entry which is preliminary data.</text>
</comment>
<evidence type="ECO:0000313" key="4">
    <source>
        <dbReference type="Proteomes" id="UP001161017"/>
    </source>
</evidence>
<evidence type="ECO:0000256" key="2">
    <source>
        <dbReference type="SAM" id="SignalP"/>
    </source>
</evidence>
<sequence length="99" mass="10528">MYLSKAALAILLPAFLSLTSLAIPLAESSIFELPSLPHHRQHHPSSISTSSTAAAPTTTSNQETPEEFEATHDPNNPEDQQTNAYLMGEQQGQGGGNGK</sequence>
<protein>
    <submittedName>
        <fullName evidence="3">Uncharacterized protein</fullName>
    </submittedName>
</protein>